<evidence type="ECO:0000313" key="2">
    <source>
        <dbReference type="EMBL" id="MDH6179894.1"/>
    </source>
</evidence>
<comment type="caution">
    <text evidence="2">The sequence shown here is derived from an EMBL/GenBank/DDBJ whole genome shotgun (WGS) entry which is preliminary data.</text>
</comment>
<evidence type="ECO:0008006" key="4">
    <source>
        <dbReference type="Google" id="ProtNLM"/>
    </source>
</evidence>
<protein>
    <recommendedName>
        <fullName evidence="4">Prepilin-type N-terminal cleavage/methylation domain-containing protein</fullName>
    </recommendedName>
</protein>
<dbReference type="EMBL" id="JARXVQ010000001">
    <property type="protein sequence ID" value="MDH6179894.1"/>
    <property type="molecule type" value="Genomic_DNA"/>
</dbReference>
<evidence type="ECO:0000256" key="1">
    <source>
        <dbReference type="SAM" id="Phobius"/>
    </source>
</evidence>
<evidence type="ECO:0000313" key="3">
    <source>
        <dbReference type="Proteomes" id="UP001160142"/>
    </source>
</evidence>
<gene>
    <name evidence="2" type="ORF">M2152_000076</name>
</gene>
<reference evidence="2 3" key="1">
    <citation type="submission" date="2023-04" db="EMBL/GenBank/DDBJ databases">
        <title>Genome Encyclopedia of Bacteria and Archaea VI: Functional Genomics of Type Strains.</title>
        <authorList>
            <person name="Whitman W."/>
        </authorList>
    </citation>
    <scope>NUCLEOTIDE SEQUENCE [LARGE SCALE GENOMIC DNA]</scope>
    <source>
        <strain evidence="2 3">SG_E_30_P1</strain>
    </source>
</reference>
<dbReference type="Proteomes" id="UP001160142">
    <property type="component" value="Unassembled WGS sequence"/>
</dbReference>
<proteinExistence type="predicted"/>
<sequence length="196" mass="19793">MSEPFLVRDSGMSLAELLVYVMLLVVITAIAGSLLITALTSQRDLTAMASATSRAQVVAASIEKGVRTASTVSAPAATAIGQRLVTRTGTFAAAGTATWQCQSWLITPAGDVYHRTSTAAIAAPTSLSPSGLSGWSLIAERVRTAPGATAAFTVNGGTVSLAIEAQAEGDGAPALVTNRISKQTLPTTSGTGPATC</sequence>
<feature type="transmembrane region" description="Helical" evidence="1">
    <location>
        <begin position="17"/>
        <end position="39"/>
    </location>
</feature>
<name>A0ABT6KIX1_9MICO</name>
<accession>A0ABT6KIX1</accession>
<keyword evidence="3" id="KW-1185">Reference proteome</keyword>
<keyword evidence="1" id="KW-0472">Membrane</keyword>
<keyword evidence="1" id="KW-1133">Transmembrane helix</keyword>
<keyword evidence="1" id="KW-0812">Transmembrane</keyword>
<organism evidence="2 3">
    <name type="scientific">Antiquaquibacter oligotrophicus</name>
    <dbReference type="NCBI Taxonomy" id="2880260"/>
    <lineage>
        <taxon>Bacteria</taxon>
        <taxon>Bacillati</taxon>
        <taxon>Actinomycetota</taxon>
        <taxon>Actinomycetes</taxon>
        <taxon>Micrococcales</taxon>
        <taxon>Microbacteriaceae</taxon>
        <taxon>Antiquaquibacter</taxon>
    </lineage>
</organism>
<dbReference type="RefSeq" id="WP_322132271.1">
    <property type="nucleotide sequence ID" value="NZ_CP085036.1"/>
</dbReference>